<comment type="cofactor">
    <cofactor evidence="1">
        <name>Ca(2+)</name>
        <dbReference type="ChEBI" id="CHEBI:29108"/>
    </cofactor>
</comment>
<organism evidence="9 10">
    <name type="scientific">Rhodopirellula islandica</name>
    <dbReference type="NCBI Taxonomy" id="595434"/>
    <lineage>
        <taxon>Bacteria</taxon>
        <taxon>Pseudomonadati</taxon>
        <taxon>Planctomycetota</taxon>
        <taxon>Planctomycetia</taxon>
        <taxon>Pirellulales</taxon>
        <taxon>Pirellulaceae</taxon>
        <taxon>Rhodopirellula</taxon>
    </lineage>
</organism>
<comment type="caution">
    <text evidence="9">The sequence shown here is derived from an EMBL/GenBank/DDBJ whole genome shotgun (WGS) entry which is preliminary data.</text>
</comment>
<dbReference type="PANTHER" id="PTHR45953">
    <property type="entry name" value="IDURONATE 2-SULFATASE"/>
    <property type="match status" value="1"/>
</dbReference>
<dbReference type="RefSeq" id="WP_047813950.1">
    <property type="nucleotide sequence ID" value="NZ_LECT01000017.1"/>
</dbReference>
<evidence type="ECO:0000256" key="7">
    <source>
        <dbReference type="SAM" id="MobiDB-lite"/>
    </source>
</evidence>
<name>A0A0J1BGD9_RHOIS</name>
<dbReference type="Pfam" id="PF00884">
    <property type="entry name" value="Sulfatase"/>
    <property type="match status" value="1"/>
</dbReference>
<accession>A0A0J1BGD9</accession>
<reference evidence="9" key="1">
    <citation type="submission" date="2015-05" db="EMBL/GenBank/DDBJ databases">
        <title>Permanent draft genome of Rhodopirellula islandicus K833.</title>
        <authorList>
            <person name="Kizina J."/>
            <person name="Richter M."/>
            <person name="Glockner F.O."/>
            <person name="Harder J."/>
        </authorList>
    </citation>
    <scope>NUCLEOTIDE SEQUENCE [LARGE SCALE GENOMIC DNA]</scope>
    <source>
        <strain evidence="9">K833</strain>
    </source>
</reference>
<dbReference type="EC" id="3.1.6.6" evidence="9"/>
<dbReference type="GO" id="GO:0004423">
    <property type="term" value="F:iduronate-2-sulfatase activity"/>
    <property type="evidence" value="ECO:0007669"/>
    <property type="project" value="InterPro"/>
</dbReference>
<dbReference type="GO" id="GO:0047753">
    <property type="term" value="F:choline-sulfatase activity"/>
    <property type="evidence" value="ECO:0007669"/>
    <property type="project" value="UniProtKB-EC"/>
</dbReference>
<feature type="domain" description="Sulfatase N-terminal" evidence="8">
    <location>
        <begin position="28"/>
        <end position="388"/>
    </location>
</feature>
<keyword evidence="3" id="KW-0479">Metal-binding</keyword>
<dbReference type="Gene3D" id="3.40.720.10">
    <property type="entry name" value="Alkaline Phosphatase, subunit A"/>
    <property type="match status" value="1"/>
</dbReference>
<keyword evidence="6" id="KW-0106">Calcium</keyword>
<evidence type="ECO:0000256" key="5">
    <source>
        <dbReference type="ARBA" id="ARBA00022801"/>
    </source>
</evidence>
<feature type="region of interest" description="Disordered" evidence="7">
    <location>
        <begin position="164"/>
        <end position="190"/>
    </location>
</feature>
<proteinExistence type="inferred from homology"/>
<keyword evidence="5 9" id="KW-0378">Hydrolase</keyword>
<evidence type="ECO:0000256" key="4">
    <source>
        <dbReference type="ARBA" id="ARBA00022729"/>
    </source>
</evidence>
<dbReference type="GO" id="GO:0005737">
    <property type="term" value="C:cytoplasm"/>
    <property type="evidence" value="ECO:0007669"/>
    <property type="project" value="TreeGrafter"/>
</dbReference>
<dbReference type="SUPFAM" id="SSF53649">
    <property type="entry name" value="Alkaline phosphatase-like"/>
    <property type="match status" value="1"/>
</dbReference>
<evidence type="ECO:0000259" key="8">
    <source>
        <dbReference type="Pfam" id="PF00884"/>
    </source>
</evidence>
<dbReference type="InterPro" id="IPR000917">
    <property type="entry name" value="Sulfatase_N"/>
</dbReference>
<evidence type="ECO:0000256" key="6">
    <source>
        <dbReference type="ARBA" id="ARBA00022837"/>
    </source>
</evidence>
<evidence type="ECO:0000256" key="3">
    <source>
        <dbReference type="ARBA" id="ARBA00022723"/>
    </source>
</evidence>
<keyword evidence="4" id="KW-0732">Signal</keyword>
<dbReference type="Proteomes" id="UP000036367">
    <property type="component" value="Unassembled WGS sequence"/>
</dbReference>
<dbReference type="PATRIC" id="fig|595434.4.peg.2142"/>
<gene>
    <name evidence="9" type="ORF">RISK_002242</name>
</gene>
<dbReference type="OrthoDB" id="9782218at2"/>
<evidence type="ECO:0000256" key="2">
    <source>
        <dbReference type="ARBA" id="ARBA00008779"/>
    </source>
</evidence>
<evidence type="ECO:0000256" key="1">
    <source>
        <dbReference type="ARBA" id="ARBA00001913"/>
    </source>
</evidence>
<dbReference type="AlphaFoldDB" id="A0A0J1BGD9"/>
<comment type="similarity">
    <text evidence="2">Belongs to the sulfatase family.</text>
</comment>
<protein>
    <submittedName>
        <fullName evidence="9">Choline-sulfatase</fullName>
        <ecNumber evidence="9">3.1.6.6</ecNumber>
    </submittedName>
</protein>
<keyword evidence="10" id="KW-1185">Reference proteome</keyword>
<evidence type="ECO:0000313" key="9">
    <source>
        <dbReference type="EMBL" id="KLU05610.1"/>
    </source>
</evidence>
<dbReference type="InterPro" id="IPR035874">
    <property type="entry name" value="IDS"/>
</dbReference>
<sequence>MQRHLISAIFAIAAPAFFPVQSFAEPRPNVLFIAVDDLRPSIGCYGDPHAITPHMDRLATQAVQFNRAYCQVAVCNPSRASLMTGLRPDNLGVWTLPIHFRESMPDAVTLPQWFRKFGYTAVSHGKIYHNPTPDPQSWSEPIRDLPRLPAFYPEGTQARIQTAQEALPDRDWRKNNLRGPSTASPDLPDDQVLDGARTNLAIEDLRRLGKSDEPFFLAMGYIRPHLAWIAPKKYWDMHDPAKLPVLTDQELPKNSPAYAMHNNSELTHYVDLMQLPKPWDDRVVEPENARHLMHAYYACVSYIDAQIGRLLSTLEEEGLADNTIVVLWSDHGWKLGEHRGWGKMTNYEIDARVPLLIAGPGVECAGQQTNQLAELLDVFPTLCEMAGIEVPEFVDGSSLVPILKDVEATVHDGAVNQYYRRHEGKQYMGYSVRTRDYRLVEWRDFSTGEVTAQELYDHRTDDSETESIIDSADPALVDELTALLLETHPRKGLVMTPAIHAQWASDGSKGKLTFENATDTLVRVHPILPAGRRGKAKRIQPGGKITLNARIGSVYVLESHDGTIQKIQSLSKPTETVVIQRDAKQVGRNDRVEPCEPFGR</sequence>
<dbReference type="EMBL" id="LECT01000017">
    <property type="protein sequence ID" value="KLU05610.1"/>
    <property type="molecule type" value="Genomic_DNA"/>
</dbReference>
<dbReference type="CDD" id="cd16030">
    <property type="entry name" value="iduronate-2-sulfatase"/>
    <property type="match status" value="1"/>
</dbReference>
<dbReference type="PANTHER" id="PTHR45953:SF1">
    <property type="entry name" value="IDURONATE 2-SULFATASE"/>
    <property type="match status" value="1"/>
</dbReference>
<dbReference type="InterPro" id="IPR017850">
    <property type="entry name" value="Alkaline_phosphatase_core_sf"/>
</dbReference>
<evidence type="ECO:0000313" key="10">
    <source>
        <dbReference type="Proteomes" id="UP000036367"/>
    </source>
</evidence>
<dbReference type="GO" id="GO:0046872">
    <property type="term" value="F:metal ion binding"/>
    <property type="evidence" value="ECO:0007669"/>
    <property type="project" value="UniProtKB-KW"/>
</dbReference>